<gene>
    <name evidence="3" type="ORF">VM1G_03665</name>
</gene>
<organism evidence="3 4">
    <name type="scientific">Cytospora mali</name>
    <name type="common">Apple Valsa canker fungus</name>
    <name type="synonym">Valsa mali</name>
    <dbReference type="NCBI Taxonomy" id="578113"/>
    <lineage>
        <taxon>Eukaryota</taxon>
        <taxon>Fungi</taxon>
        <taxon>Dikarya</taxon>
        <taxon>Ascomycota</taxon>
        <taxon>Pezizomycotina</taxon>
        <taxon>Sordariomycetes</taxon>
        <taxon>Sordariomycetidae</taxon>
        <taxon>Diaporthales</taxon>
        <taxon>Cytosporaceae</taxon>
        <taxon>Cytospora</taxon>
    </lineage>
</organism>
<evidence type="ECO:0000313" key="4">
    <source>
        <dbReference type="Proteomes" id="UP000078559"/>
    </source>
</evidence>
<dbReference type="AlphaFoldDB" id="A0A194VVT2"/>
<protein>
    <recommendedName>
        <fullName evidence="2">2EXR domain-containing protein</fullName>
    </recommendedName>
</protein>
<dbReference type="Proteomes" id="UP000078559">
    <property type="component" value="Chromosome 4"/>
</dbReference>
<evidence type="ECO:0000259" key="2">
    <source>
        <dbReference type="Pfam" id="PF20150"/>
    </source>
</evidence>
<name>A0A194VVT2_CYTMA</name>
<evidence type="ECO:0000256" key="1">
    <source>
        <dbReference type="SAM" id="MobiDB-lite"/>
    </source>
</evidence>
<keyword evidence="4" id="KW-1185">Reference proteome</keyword>
<dbReference type="Pfam" id="PF20150">
    <property type="entry name" value="2EXR"/>
    <property type="match status" value="1"/>
</dbReference>
<reference evidence="3" key="1">
    <citation type="submission" date="2014-12" db="EMBL/GenBank/DDBJ databases">
        <title>Genome Sequence of Valsa Canker Pathogens Uncovers a Specific Adaption of Colonization on Woody Bark.</title>
        <authorList>
            <person name="Yin Z."/>
            <person name="Liu H."/>
            <person name="Gao X."/>
            <person name="Li Z."/>
            <person name="Song N."/>
            <person name="Ke X."/>
            <person name="Dai Q."/>
            <person name="Wu Y."/>
            <person name="Sun Y."/>
            <person name="Xu J.-R."/>
            <person name="Kang Z.K."/>
            <person name="Wang L."/>
            <person name="Huang L."/>
        </authorList>
    </citation>
    <scope>NUCLEOTIDE SEQUENCE [LARGE SCALE GENOMIC DNA]</scope>
    <source>
        <strain evidence="3">03-8</strain>
    </source>
</reference>
<accession>A0A194VVT2</accession>
<dbReference type="InterPro" id="IPR045518">
    <property type="entry name" value="2EXR"/>
</dbReference>
<sequence>MSSPKATADIAATSSLDGGPGDDKPVQLTTFILFPNFPQEIQTMIWEEAILAQGHKSIHFVQLYSSKNRQGLETSQRVRLDKHSTAAYVARMKRTCKALKETIERNIQAASQNGEQFQAITVSVHFGEVQVDVNVNDIVSFGSLHNPYASFASQGFPTDRGGIAEPRTFFQPLNRRTFRVPDQWAWIRRFAMSCPLTNRLAEIAALAGNTGPSTHSLLACHLCIAWNLSGLRNLEEVFFIVGGLSKPGKTNTYNHLTKISSELDDDTRCDKFDDSRDSDVEDVEEDGDLEEDPSLDVIKGSDHEYYQVRLCYNGRRGAAHNYIRHFAMKFNHYDKRRVQEYKELPRADFVKFKLLSYAE</sequence>
<feature type="domain" description="2EXR" evidence="2">
    <location>
        <begin position="31"/>
        <end position="96"/>
    </location>
</feature>
<proteinExistence type="predicted"/>
<dbReference type="OrthoDB" id="5236660at2759"/>
<dbReference type="EMBL" id="CM003101">
    <property type="protein sequence ID" value="KUI68097.1"/>
    <property type="molecule type" value="Genomic_DNA"/>
</dbReference>
<feature type="region of interest" description="Disordered" evidence="1">
    <location>
        <begin position="1"/>
        <end position="22"/>
    </location>
</feature>
<evidence type="ECO:0000313" key="3">
    <source>
        <dbReference type="EMBL" id="KUI68097.1"/>
    </source>
</evidence>